<protein>
    <submittedName>
        <fullName evidence="3">Uncharacterized protein</fullName>
    </submittedName>
</protein>
<feature type="transmembrane region" description="Helical" evidence="2">
    <location>
        <begin position="35"/>
        <end position="58"/>
    </location>
</feature>
<keyword evidence="2" id="KW-0812">Transmembrane</keyword>
<dbReference type="RefSeq" id="WP_183352971.1">
    <property type="nucleotide sequence ID" value="NZ_BLXX01000001.1"/>
</dbReference>
<gene>
    <name evidence="3" type="ORF">GMST_04510</name>
</gene>
<accession>A0A6V8MDQ4</accession>
<evidence type="ECO:0000256" key="2">
    <source>
        <dbReference type="SAM" id="Phobius"/>
    </source>
</evidence>
<proteinExistence type="predicted"/>
<comment type="caution">
    <text evidence="3">The sequence shown here is derived from an EMBL/GenBank/DDBJ whole genome shotgun (WGS) entry which is preliminary data.</text>
</comment>
<sequence>MRERDEENPGGMGTLVSCALGGGIWFFLASEPSPLALVIAGLLLSYLFLGYCALAILLPDPNEEPAPSSERFAPLRTEYDRPKALTL</sequence>
<evidence type="ECO:0000313" key="3">
    <source>
        <dbReference type="EMBL" id="GFO58126.1"/>
    </source>
</evidence>
<organism evidence="3 4">
    <name type="scientific">Geomonas silvestris</name>
    <dbReference type="NCBI Taxonomy" id="2740184"/>
    <lineage>
        <taxon>Bacteria</taxon>
        <taxon>Pseudomonadati</taxon>
        <taxon>Thermodesulfobacteriota</taxon>
        <taxon>Desulfuromonadia</taxon>
        <taxon>Geobacterales</taxon>
        <taxon>Geobacteraceae</taxon>
        <taxon>Geomonas</taxon>
    </lineage>
</organism>
<name>A0A6V8MDQ4_9BACT</name>
<dbReference type="Proteomes" id="UP000556026">
    <property type="component" value="Unassembled WGS sequence"/>
</dbReference>
<keyword evidence="4" id="KW-1185">Reference proteome</keyword>
<feature type="region of interest" description="Disordered" evidence="1">
    <location>
        <begin position="60"/>
        <end position="87"/>
    </location>
</feature>
<evidence type="ECO:0000313" key="4">
    <source>
        <dbReference type="Proteomes" id="UP000556026"/>
    </source>
</evidence>
<dbReference type="AlphaFoldDB" id="A0A6V8MDQ4"/>
<keyword evidence="2" id="KW-0472">Membrane</keyword>
<dbReference type="EMBL" id="BLXX01000001">
    <property type="protein sequence ID" value="GFO58126.1"/>
    <property type="molecule type" value="Genomic_DNA"/>
</dbReference>
<evidence type="ECO:0000256" key="1">
    <source>
        <dbReference type="SAM" id="MobiDB-lite"/>
    </source>
</evidence>
<keyword evidence="2" id="KW-1133">Transmembrane helix</keyword>
<reference evidence="4" key="1">
    <citation type="submission" date="2020-06" db="EMBL/GenBank/DDBJ databases">
        <title>Draft genomic sequence of Geomonas sp. Red330.</title>
        <authorList>
            <person name="Itoh H."/>
            <person name="Zhenxing X."/>
            <person name="Ushijima N."/>
            <person name="Masuda Y."/>
            <person name="Shiratori Y."/>
            <person name="Senoo K."/>
        </authorList>
    </citation>
    <scope>NUCLEOTIDE SEQUENCE [LARGE SCALE GENOMIC DNA]</scope>
    <source>
        <strain evidence="4">Red330</strain>
    </source>
</reference>
<dbReference type="PROSITE" id="PS51257">
    <property type="entry name" value="PROKAR_LIPOPROTEIN"/>
    <property type="match status" value="1"/>
</dbReference>
<feature type="compositionally biased region" description="Basic and acidic residues" evidence="1">
    <location>
        <begin position="77"/>
        <end position="87"/>
    </location>
</feature>
<feature type="transmembrane region" description="Helical" evidence="2">
    <location>
        <begin position="12"/>
        <end position="29"/>
    </location>
</feature>